<keyword evidence="1" id="KW-1133">Transmembrane helix</keyword>
<keyword evidence="3" id="KW-1185">Reference proteome</keyword>
<dbReference type="AlphaFoldDB" id="A0A518CUI1"/>
<gene>
    <name evidence="2" type="ORF">Pla110_46520</name>
</gene>
<sequence>MNTSKENSADELNRLISAALDGQLTDDEADQLREKLSDSPAAQQRYLELAHLDSILQWDQANSVVSESTVIPKHKLIPVATSKSISSAPYRREVRQLRWMLASTILVCCMLAALLFTRIGQPEAIANNVDSYGESGPVAIISCTEDVVWGQTNLLDSIKNKVGTPLTTGWVKIESGQVQIDFYGGTTVLLEGPAELGLKARNRVHLESGKVTFFSGDQPEGFFLSSEHAQVFGEQATGGMIVTADQLEAHAIVGSLQLFDARMPLDVPEPVQLNEGEAFVLRKGIRNVEPIPFSPTSFVPAEDLELHEQPGTSQSFDFAAQPMLRYGFQDGQHDLPAEATLVDNGTRLVIHGNSWKMFEVNMKMTDDLVIEFEFRSDLEGQIHGIGFDTDATYNDRASVMQVHGYEVIPTIGQQYNSYAGEGWQRFRIPVGRHFSGNQKYLYFVADDDVTARAESEFRNVRFFRSETNGR</sequence>
<dbReference type="PANTHER" id="PTHR30273">
    <property type="entry name" value="PERIPLASMIC SIGNAL SENSOR AND SIGMA FACTOR ACTIVATOR FECR-RELATED"/>
    <property type="match status" value="1"/>
</dbReference>
<proteinExistence type="predicted"/>
<keyword evidence="1" id="KW-0472">Membrane</keyword>
<dbReference type="OrthoDB" id="221602at2"/>
<keyword evidence="1" id="KW-0812">Transmembrane</keyword>
<evidence type="ECO:0000313" key="2">
    <source>
        <dbReference type="EMBL" id="QDU82889.1"/>
    </source>
</evidence>
<dbReference type="InterPro" id="IPR012373">
    <property type="entry name" value="Ferrdict_sens_TM"/>
</dbReference>
<evidence type="ECO:0000313" key="3">
    <source>
        <dbReference type="Proteomes" id="UP000317178"/>
    </source>
</evidence>
<dbReference type="GO" id="GO:0016989">
    <property type="term" value="F:sigma factor antagonist activity"/>
    <property type="evidence" value="ECO:0007669"/>
    <property type="project" value="TreeGrafter"/>
</dbReference>
<dbReference type="Proteomes" id="UP000317178">
    <property type="component" value="Chromosome"/>
</dbReference>
<organism evidence="2 3">
    <name type="scientific">Polystyrenella longa</name>
    <dbReference type="NCBI Taxonomy" id="2528007"/>
    <lineage>
        <taxon>Bacteria</taxon>
        <taxon>Pseudomonadati</taxon>
        <taxon>Planctomycetota</taxon>
        <taxon>Planctomycetia</taxon>
        <taxon>Planctomycetales</taxon>
        <taxon>Planctomycetaceae</taxon>
        <taxon>Polystyrenella</taxon>
    </lineage>
</organism>
<protein>
    <recommendedName>
        <fullName evidence="4">FecR protein</fullName>
    </recommendedName>
</protein>
<evidence type="ECO:0000256" key="1">
    <source>
        <dbReference type="SAM" id="Phobius"/>
    </source>
</evidence>
<reference evidence="2 3" key="1">
    <citation type="submission" date="2019-02" db="EMBL/GenBank/DDBJ databases">
        <title>Deep-cultivation of Planctomycetes and their phenomic and genomic characterization uncovers novel biology.</title>
        <authorList>
            <person name="Wiegand S."/>
            <person name="Jogler M."/>
            <person name="Boedeker C."/>
            <person name="Pinto D."/>
            <person name="Vollmers J."/>
            <person name="Rivas-Marin E."/>
            <person name="Kohn T."/>
            <person name="Peeters S.H."/>
            <person name="Heuer A."/>
            <person name="Rast P."/>
            <person name="Oberbeckmann S."/>
            <person name="Bunk B."/>
            <person name="Jeske O."/>
            <person name="Meyerdierks A."/>
            <person name="Storesund J.E."/>
            <person name="Kallscheuer N."/>
            <person name="Luecker S."/>
            <person name="Lage O.M."/>
            <person name="Pohl T."/>
            <person name="Merkel B.J."/>
            <person name="Hornburger P."/>
            <person name="Mueller R.-W."/>
            <person name="Bruemmer F."/>
            <person name="Labrenz M."/>
            <person name="Spormann A.M."/>
            <person name="Op den Camp H."/>
            <person name="Overmann J."/>
            <person name="Amann R."/>
            <person name="Jetten M.S.M."/>
            <person name="Mascher T."/>
            <person name="Medema M.H."/>
            <person name="Devos D.P."/>
            <person name="Kaster A.-K."/>
            <person name="Ovreas L."/>
            <person name="Rohde M."/>
            <person name="Galperin M.Y."/>
            <person name="Jogler C."/>
        </authorList>
    </citation>
    <scope>NUCLEOTIDE SEQUENCE [LARGE SCALE GENOMIC DNA]</scope>
    <source>
        <strain evidence="2 3">Pla110</strain>
    </source>
</reference>
<dbReference type="RefSeq" id="WP_144999438.1">
    <property type="nucleotide sequence ID" value="NZ_CP036281.1"/>
</dbReference>
<evidence type="ECO:0008006" key="4">
    <source>
        <dbReference type="Google" id="ProtNLM"/>
    </source>
</evidence>
<accession>A0A518CUI1</accession>
<dbReference type="EMBL" id="CP036281">
    <property type="protein sequence ID" value="QDU82889.1"/>
    <property type="molecule type" value="Genomic_DNA"/>
</dbReference>
<name>A0A518CUI1_9PLAN</name>
<dbReference type="KEGG" id="plon:Pla110_46520"/>
<dbReference type="PANTHER" id="PTHR30273:SF2">
    <property type="entry name" value="PROTEIN FECR"/>
    <property type="match status" value="1"/>
</dbReference>
<feature type="transmembrane region" description="Helical" evidence="1">
    <location>
        <begin position="99"/>
        <end position="119"/>
    </location>
</feature>